<dbReference type="Proteomes" id="UP001165135">
    <property type="component" value="Unassembled WGS sequence"/>
</dbReference>
<dbReference type="RefSeq" id="WP_285622424.1">
    <property type="nucleotide sequence ID" value="NZ_BSTJ01000004.1"/>
</dbReference>
<accession>A0A9W6RGH9</accession>
<sequence>MAVMVWINPAAAWESAVDAVAGMAFEEIVLLLVTEGGGAAAPDTLTGLLGPAGHEPGEAFAGVEEEQAAALFDEAEARMGRPVRRLWERGVPEHEVVTAASGADLLVCVRDGAPGLPGPDSLGPATRFVVDHAPCGVLLVWPGDRSPRGEG</sequence>
<feature type="domain" description="UspA" evidence="1">
    <location>
        <begin position="21"/>
        <end position="140"/>
    </location>
</feature>
<gene>
    <name evidence="2" type="ORF">Airi01_036760</name>
</gene>
<evidence type="ECO:0000313" key="2">
    <source>
        <dbReference type="EMBL" id="GLY75409.1"/>
    </source>
</evidence>
<dbReference type="EMBL" id="BSTJ01000004">
    <property type="protein sequence ID" value="GLY75409.1"/>
    <property type="molecule type" value="Genomic_DNA"/>
</dbReference>
<organism evidence="2 3">
    <name type="scientific">Actinoallomurus iriomotensis</name>
    <dbReference type="NCBI Taxonomy" id="478107"/>
    <lineage>
        <taxon>Bacteria</taxon>
        <taxon>Bacillati</taxon>
        <taxon>Actinomycetota</taxon>
        <taxon>Actinomycetes</taxon>
        <taxon>Streptosporangiales</taxon>
        <taxon>Thermomonosporaceae</taxon>
        <taxon>Actinoallomurus</taxon>
    </lineage>
</organism>
<reference evidence="2" key="1">
    <citation type="submission" date="2023-03" db="EMBL/GenBank/DDBJ databases">
        <title>Actinoallomurus iriomotensis NBRC 103681.</title>
        <authorList>
            <person name="Ichikawa N."/>
            <person name="Sato H."/>
            <person name="Tonouchi N."/>
        </authorList>
    </citation>
    <scope>NUCLEOTIDE SEQUENCE</scope>
    <source>
        <strain evidence="2">NBRC 103681</strain>
    </source>
</reference>
<dbReference type="AlphaFoldDB" id="A0A9W6RGH9"/>
<name>A0A9W6RGH9_9ACTN</name>
<evidence type="ECO:0000259" key="1">
    <source>
        <dbReference type="Pfam" id="PF00582"/>
    </source>
</evidence>
<dbReference type="InterPro" id="IPR006016">
    <property type="entry name" value="UspA"/>
</dbReference>
<dbReference type="Pfam" id="PF00582">
    <property type="entry name" value="Usp"/>
    <property type="match status" value="1"/>
</dbReference>
<dbReference type="Gene3D" id="3.40.50.12370">
    <property type="match status" value="1"/>
</dbReference>
<comment type="caution">
    <text evidence="2">The sequence shown here is derived from an EMBL/GenBank/DDBJ whole genome shotgun (WGS) entry which is preliminary data.</text>
</comment>
<protein>
    <recommendedName>
        <fullName evidence="1">UspA domain-containing protein</fullName>
    </recommendedName>
</protein>
<proteinExistence type="predicted"/>
<dbReference type="SUPFAM" id="SSF52402">
    <property type="entry name" value="Adenine nucleotide alpha hydrolases-like"/>
    <property type="match status" value="1"/>
</dbReference>
<evidence type="ECO:0000313" key="3">
    <source>
        <dbReference type="Proteomes" id="UP001165135"/>
    </source>
</evidence>